<organism evidence="1">
    <name type="scientific">Octopus bimaculoides</name>
    <name type="common">California two-spotted octopus</name>
    <dbReference type="NCBI Taxonomy" id="37653"/>
    <lineage>
        <taxon>Eukaryota</taxon>
        <taxon>Metazoa</taxon>
        <taxon>Spiralia</taxon>
        <taxon>Lophotrochozoa</taxon>
        <taxon>Mollusca</taxon>
        <taxon>Cephalopoda</taxon>
        <taxon>Coleoidea</taxon>
        <taxon>Octopodiformes</taxon>
        <taxon>Octopoda</taxon>
        <taxon>Incirrata</taxon>
        <taxon>Octopodidae</taxon>
        <taxon>Octopus</taxon>
    </lineage>
</organism>
<accession>A0A0L8ID24</accession>
<evidence type="ECO:0000313" key="1">
    <source>
        <dbReference type="EMBL" id="KOF98925.1"/>
    </source>
</evidence>
<sequence length="61" mass="7183">MHTVSCCCKSTVRFFRYRPVVCSFYIMRFRFLDTPPWNRLITSALHLSTDTKKSIGGTNEY</sequence>
<dbReference type="EMBL" id="KQ416049">
    <property type="protein sequence ID" value="KOF98925.1"/>
    <property type="molecule type" value="Genomic_DNA"/>
</dbReference>
<name>A0A0L8ID24_OCTBM</name>
<dbReference type="AlphaFoldDB" id="A0A0L8ID24"/>
<gene>
    <name evidence="1" type="ORF">OCBIM_22021658mg</name>
</gene>
<protein>
    <submittedName>
        <fullName evidence="1">Uncharacterized protein</fullName>
    </submittedName>
</protein>
<reference evidence="1" key="1">
    <citation type="submission" date="2015-07" db="EMBL/GenBank/DDBJ databases">
        <title>MeaNS - Measles Nucleotide Surveillance Program.</title>
        <authorList>
            <person name="Tran T."/>
            <person name="Druce J."/>
        </authorList>
    </citation>
    <scope>NUCLEOTIDE SEQUENCE</scope>
    <source>
        <strain evidence="1">UCB-OBI-ISO-001</strain>
        <tissue evidence="1">Gonad</tissue>
    </source>
</reference>
<proteinExistence type="predicted"/>